<evidence type="ECO:0000313" key="3">
    <source>
        <dbReference type="EMBL" id="NWJ46988.1"/>
    </source>
</evidence>
<dbReference type="EMBL" id="JACATZ010000001">
    <property type="protein sequence ID" value="NWJ46988.1"/>
    <property type="molecule type" value="Genomic_DNA"/>
</dbReference>
<dbReference type="CDD" id="cd00291">
    <property type="entry name" value="SirA_YedF_YeeD"/>
    <property type="match status" value="1"/>
</dbReference>
<keyword evidence="6" id="KW-1185">Reference proteome</keyword>
<dbReference type="Proteomes" id="UP000521676">
    <property type="component" value="Unassembled WGS sequence"/>
</dbReference>
<name>A0A8T7M4I9_9CHLR</name>
<geneLocation type="plasmid" evidence="4 6">
    <name>unnamed1</name>
</geneLocation>
<protein>
    <submittedName>
        <fullName evidence="3">Sulfurtransferase TusA family protein</fullName>
    </submittedName>
</protein>
<evidence type="ECO:0000313" key="4">
    <source>
        <dbReference type="EMBL" id="WJW70017.1"/>
    </source>
</evidence>
<evidence type="ECO:0000256" key="1">
    <source>
        <dbReference type="ARBA" id="ARBA00008984"/>
    </source>
</evidence>
<feature type="domain" description="UPF0033" evidence="2">
    <location>
        <begin position="10"/>
        <end position="34"/>
    </location>
</feature>
<keyword evidence="4" id="KW-0614">Plasmid</keyword>
<evidence type="ECO:0000259" key="2">
    <source>
        <dbReference type="PROSITE" id="PS01148"/>
    </source>
</evidence>
<dbReference type="PROSITE" id="PS01148">
    <property type="entry name" value="UPF0033"/>
    <property type="match status" value="1"/>
</dbReference>
<dbReference type="Proteomes" id="UP001431572">
    <property type="component" value="Plasmid unnamed1"/>
</dbReference>
<dbReference type="InterPro" id="IPR036868">
    <property type="entry name" value="TusA-like_sf"/>
</dbReference>
<dbReference type="PANTHER" id="PTHR33279:SF2">
    <property type="entry name" value="SULFUR CARRIER PROTEIN TUSA"/>
    <property type="match status" value="1"/>
</dbReference>
<accession>A0A8T7M4I9</accession>
<reference evidence="3 5" key="1">
    <citation type="submission" date="2020-06" db="EMBL/GenBank/DDBJ databases">
        <title>Anoxygenic phototrophic Chloroflexota member uses a Type I reaction center.</title>
        <authorList>
            <person name="Tsuji J.M."/>
            <person name="Shaw N.A."/>
            <person name="Nagashima S."/>
            <person name="Venkiteswaran J."/>
            <person name="Schiff S.L."/>
            <person name="Hanada S."/>
            <person name="Tank M."/>
            <person name="Neufeld J.D."/>
        </authorList>
    </citation>
    <scope>NUCLEOTIDE SEQUENCE [LARGE SCALE GENOMIC DNA]</scope>
    <source>
        <strain evidence="3">L227-S17</strain>
    </source>
</reference>
<evidence type="ECO:0000313" key="5">
    <source>
        <dbReference type="Proteomes" id="UP000521676"/>
    </source>
</evidence>
<dbReference type="AlphaFoldDB" id="A0A8T7M4I9"/>
<proteinExistence type="inferred from homology"/>
<comment type="similarity">
    <text evidence="1">Belongs to the sulfur carrier protein TusA family.</text>
</comment>
<dbReference type="Gene3D" id="3.30.110.40">
    <property type="entry name" value="TusA-like domain"/>
    <property type="match status" value="1"/>
</dbReference>
<dbReference type="SUPFAM" id="SSF64307">
    <property type="entry name" value="SirA-like"/>
    <property type="match status" value="1"/>
</dbReference>
<dbReference type="InterPro" id="IPR001455">
    <property type="entry name" value="TusA-like"/>
</dbReference>
<reference evidence="4" key="2">
    <citation type="journal article" date="2024" name="Nature">
        <title>Anoxygenic phototroph of the Chloroflexota uses a type I reaction centre.</title>
        <authorList>
            <person name="Tsuji J.M."/>
            <person name="Shaw N.A."/>
            <person name="Nagashima S."/>
            <person name="Venkiteswaran J.J."/>
            <person name="Schiff S.L."/>
            <person name="Watanabe T."/>
            <person name="Fukui M."/>
            <person name="Hanada S."/>
            <person name="Tank M."/>
            <person name="Neufeld J.D."/>
        </authorList>
    </citation>
    <scope>NUCLEOTIDE SEQUENCE</scope>
    <source>
        <strain evidence="4">L227-S17</strain>
        <plasmid evidence="4 6">unnamed1</plasmid>
    </source>
</reference>
<dbReference type="PANTHER" id="PTHR33279">
    <property type="entry name" value="SULFUR CARRIER PROTEIN YEDF-RELATED"/>
    <property type="match status" value="1"/>
</dbReference>
<organism evidence="3 5">
    <name type="scientific">Candidatus Chlorohelix allophototropha</name>
    <dbReference type="NCBI Taxonomy" id="3003348"/>
    <lineage>
        <taxon>Bacteria</taxon>
        <taxon>Bacillati</taxon>
        <taxon>Chloroflexota</taxon>
        <taxon>Chloroflexia</taxon>
        <taxon>Candidatus Chloroheliales</taxon>
        <taxon>Candidatus Chloroheliaceae</taxon>
        <taxon>Candidatus Chlorohelix</taxon>
    </lineage>
</organism>
<gene>
    <name evidence="3" type="ORF">HXX08_14090</name>
    <name evidence="4" type="ORF">OZ401_004819</name>
</gene>
<dbReference type="EMBL" id="CP128401">
    <property type="protein sequence ID" value="WJW70017.1"/>
    <property type="molecule type" value="Genomic_DNA"/>
</dbReference>
<evidence type="ECO:0000313" key="6">
    <source>
        <dbReference type="Proteomes" id="UP001431572"/>
    </source>
</evidence>
<dbReference type="RefSeq" id="WP_341471902.1">
    <property type="nucleotide sequence ID" value="NZ_CP128401.1"/>
</dbReference>
<sequence>MQGITFTKEVDARGTFCPGPLMEMIRAVKSCSLGDVVAVISSDEGSRKDIPAWIEKAKQEFLGEEAVTGGYRLYCRKIK</sequence>
<dbReference type="Pfam" id="PF01206">
    <property type="entry name" value="TusA"/>
    <property type="match status" value="1"/>
</dbReference>